<name>A0A6P8JAC8_ACTTE</name>
<dbReference type="PRINTS" id="PR00722">
    <property type="entry name" value="CHYMOTRYPSIN"/>
</dbReference>
<dbReference type="KEGG" id="aten:116308433"/>
<keyword evidence="9 18" id="KW-0732">Signal</keyword>
<evidence type="ECO:0000256" key="10">
    <source>
        <dbReference type="ARBA" id="ARBA00022737"/>
    </source>
</evidence>
<dbReference type="OrthoDB" id="6127264at2759"/>
<evidence type="ECO:0000259" key="21">
    <source>
        <dbReference type="PROSITE" id="PS50923"/>
    </source>
</evidence>
<dbReference type="GO" id="GO:0009986">
    <property type="term" value="C:cell surface"/>
    <property type="evidence" value="ECO:0007669"/>
    <property type="project" value="UniProtKB-SubCell"/>
</dbReference>
<feature type="disulfide bond" evidence="17">
    <location>
        <begin position="175"/>
        <end position="202"/>
    </location>
</feature>
<feature type="domain" description="Sushi" evidence="21">
    <location>
        <begin position="143"/>
        <end position="204"/>
    </location>
</feature>
<dbReference type="GO" id="GO:0004252">
    <property type="term" value="F:serine-type endopeptidase activity"/>
    <property type="evidence" value="ECO:0007669"/>
    <property type="project" value="InterPro"/>
</dbReference>
<keyword evidence="8" id="KW-0645">Protease</keyword>
<dbReference type="SUPFAM" id="SSF53300">
    <property type="entry name" value="vWA-like"/>
    <property type="match status" value="1"/>
</dbReference>
<evidence type="ECO:0000259" key="20">
    <source>
        <dbReference type="PROSITE" id="PS50240"/>
    </source>
</evidence>
<evidence type="ECO:0000256" key="8">
    <source>
        <dbReference type="ARBA" id="ARBA00022670"/>
    </source>
</evidence>
<dbReference type="InterPro" id="IPR043504">
    <property type="entry name" value="Peptidase_S1_PA_chymotrypsin"/>
</dbReference>
<dbReference type="RefSeq" id="XP_031574708.1">
    <property type="nucleotide sequence ID" value="XM_031718848.1"/>
</dbReference>
<feature type="disulfide bond" evidence="17">
    <location>
        <begin position="56"/>
        <end position="83"/>
    </location>
</feature>
<dbReference type="FunFam" id="2.40.10.10:FF:000068">
    <property type="entry name" value="transmembrane protease serine 2"/>
    <property type="match status" value="1"/>
</dbReference>
<dbReference type="PROSITE" id="PS50240">
    <property type="entry name" value="TRYPSIN_DOM"/>
    <property type="match status" value="1"/>
</dbReference>
<evidence type="ECO:0000256" key="9">
    <source>
        <dbReference type="ARBA" id="ARBA00022729"/>
    </source>
</evidence>
<evidence type="ECO:0000256" key="15">
    <source>
        <dbReference type="ARBA" id="ARBA00023180"/>
    </source>
</evidence>
<dbReference type="InterPro" id="IPR000436">
    <property type="entry name" value="Sushi_SCR_CCP_dom"/>
</dbReference>
<comment type="caution">
    <text evidence="17">Lacks conserved residue(s) required for the propagation of feature annotation.</text>
</comment>
<evidence type="ECO:0000313" key="23">
    <source>
        <dbReference type="RefSeq" id="XP_031574708.1"/>
    </source>
</evidence>
<reference evidence="23" key="1">
    <citation type="submission" date="2025-08" db="UniProtKB">
        <authorList>
            <consortium name="RefSeq"/>
        </authorList>
    </citation>
    <scope>IDENTIFICATION</scope>
    <source>
        <tissue evidence="23">Tentacle</tissue>
    </source>
</reference>
<dbReference type="CDD" id="cd00190">
    <property type="entry name" value="Tryp_SPc"/>
    <property type="match status" value="1"/>
</dbReference>
<keyword evidence="6" id="KW-0399">Innate immunity</keyword>
<feature type="domain" description="Sushi" evidence="21">
    <location>
        <begin position="26"/>
        <end position="85"/>
    </location>
</feature>
<evidence type="ECO:0000256" key="1">
    <source>
        <dbReference type="ARBA" id="ARBA00001936"/>
    </source>
</evidence>
<dbReference type="InterPro" id="IPR001254">
    <property type="entry name" value="Trypsin_dom"/>
</dbReference>
<dbReference type="Pfam" id="PF00092">
    <property type="entry name" value="VWA"/>
    <property type="match status" value="1"/>
</dbReference>
<comment type="subcellular location">
    <subcellularLocation>
        <location evidence="3">Cell surface</location>
    </subcellularLocation>
    <subcellularLocation>
        <location evidence="4">Secreted</location>
    </subcellularLocation>
</comment>
<dbReference type="InterPro" id="IPR001314">
    <property type="entry name" value="Peptidase_S1A"/>
</dbReference>
<dbReference type="InterPro" id="IPR011360">
    <property type="entry name" value="Compl_C2_B"/>
</dbReference>
<keyword evidence="10" id="KW-0677">Repeat</keyword>
<dbReference type="PANTHER" id="PTHR46393">
    <property type="entry name" value="SUSHI DOMAIN-CONTAINING PROTEIN"/>
    <property type="match status" value="1"/>
</dbReference>
<dbReference type="PROSITE" id="PS00135">
    <property type="entry name" value="TRYPSIN_SER"/>
    <property type="match status" value="1"/>
</dbReference>
<dbReference type="InterPro" id="IPR035976">
    <property type="entry name" value="Sushi/SCR/CCP_sf"/>
</dbReference>
<evidence type="ECO:0000256" key="2">
    <source>
        <dbReference type="ARBA" id="ARBA00001946"/>
    </source>
</evidence>
<evidence type="ECO:0000256" key="14">
    <source>
        <dbReference type="ARBA" id="ARBA00023157"/>
    </source>
</evidence>
<feature type="domain" description="Sushi" evidence="21">
    <location>
        <begin position="265"/>
        <end position="322"/>
    </location>
</feature>
<dbReference type="InterPro" id="IPR033116">
    <property type="entry name" value="TRYPSIN_SER"/>
</dbReference>
<dbReference type="InParanoid" id="A0A6P8JAC8"/>
<proteinExistence type="predicted"/>
<dbReference type="PRINTS" id="PR00453">
    <property type="entry name" value="VWFADOMAIN"/>
</dbReference>
<feature type="domain" description="Sushi" evidence="21">
    <location>
        <begin position="86"/>
        <end position="142"/>
    </location>
</feature>
<feature type="signal peptide" evidence="18">
    <location>
        <begin position="1"/>
        <end position="19"/>
    </location>
</feature>
<dbReference type="SUPFAM" id="SSF57535">
    <property type="entry name" value="Complement control module/SCR domain"/>
    <property type="match status" value="5"/>
</dbReference>
<keyword evidence="15" id="KW-0325">Glycoprotein</keyword>
<dbReference type="InterPro" id="IPR002035">
    <property type="entry name" value="VWF_A"/>
</dbReference>
<dbReference type="AlphaFoldDB" id="A0A6P8JAC8"/>
<dbReference type="CDD" id="cd01450">
    <property type="entry name" value="vWFA_subfamily_ECM"/>
    <property type="match status" value="1"/>
</dbReference>
<dbReference type="Pfam" id="PF00089">
    <property type="entry name" value="Trypsin"/>
    <property type="match status" value="1"/>
</dbReference>
<evidence type="ECO:0000256" key="7">
    <source>
        <dbReference type="ARBA" id="ARBA00022659"/>
    </source>
</evidence>
<dbReference type="SMART" id="SM00020">
    <property type="entry name" value="Tryp_SPc"/>
    <property type="match status" value="1"/>
</dbReference>
<keyword evidence="22" id="KW-1185">Reference proteome</keyword>
<dbReference type="Gene3D" id="2.10.70.10">
    <property type="entry name" value="Complement Module, domain 1"/>
    <property type="match status" value="5"/>
</dbReference>
<evidence type="ECO:0000256" key="17">
    <source>
        <dbReference type="PROSITE-ProRule" id="PRU00302"/>
    </source>
</evidence>
<evidence type="ECO:0000256" key="13">
    <source>
        <dbReference type="ARBA" id="ARBA00022859"/>
    </source>
</evidence>
<keyword evidence="11" id="KW-0378">Hydrolase</keyword>
<feature type="chain" id="PRO_5028100876" description="C3/C5 convertase" evidence="18">
    <location>
        <begin position="20"/>
        <end position="833"/>
    </location>
</feature>
<keyword evidence="13" id="KW-0391">Immunity</keyword>
<dbReference type="GO" id="GO:0005576">
    <property type="term" value="C:extracellular region"/>
    <property type="evidence" value="ECO:0007669"/>
    <property type="project" value="UniProtKB-SubCell"/>
</dbReference>
<feature type="domain" description="Peptidase S1" evidence="20">
    <location>
        <begin position="574"/>
        <end position="829"/>
    </location>
</feature>
<gene>
    <name evidence="23" type="primary">LOC116308433</name>
</gene>
<dbReference type="GeneID" id="116308433"/>
<dbReference type="Proteomes" id="UP000515163">
    <property type="component" value="Unplaced"/>
</dbReference>
<evidence type="ECO:0000256" key="6">
    <source>
        <dbReference type="ARBA" id="ARBA00022588"/>
    </source>
</evidence>
<dbReference type="PANTHER" id="PTHR46393:SF7">
    <property type="entry name" value="COMPLEMENT C2"/>
    <property type="match status" value="1"/>
</dbReference>
<sequence length="833" mass="93303">MYLQLLIYILVVCVGLVHAIPTASKVLCKDPGPIDHGRRSASKAFHRVGSVILYQCLSGYQIQGGASLTCKDNGNWTKEAPSCKSISCGKPSNINHGNYTGAEFTYLGEVTYRCHVGYQLIGKPKRRCRSNGKWTKKPKCEKHRCQINRRPRLRNGRINITDPLYSHGSKLIFKCNKDYELVGPDEINCRKGRWSHRQLPRCKLLACPNPGFPEYGFRFGNDFRIGRSVRFVCHSGTKLTGSAVRICLKNKQWSGSVAVCDDGITDCPILGIPVSGIKIGNRYQFGSVVRFECEEGYILQGSSIRRCMPDGKWNGTQTKCIEEFQYFVRGVDETAIILRKNIDKMLQYTCSGVNSTCSSTGIDTRARAIDLGEQGGLDVLFVLDASSSIKRKDFKLAKEFAIAIVRQLGATWKPKGTRIAVIVFATEPALVFNFGEHGATSTNGVIKKIRKIKRLGGSTATRHALEMARKVVFVTRENRRQRAMFVITDGRFNIGGNPEEAARNLRVEYKVQNTAIGVGRNVHPRELYAIGKNEEDVIMVNGYEELKKAIDKFVKIVPDYTICGESDYDPRGRIVGGNQAHRKRWPWQIGLHRLDIDGRLKLYCGGALIDKRWVLTTAICFGGRARYSIPEFWTVKAGDYDLEEEDPSEQELRAEQIFIYPGYKPSPFYENDIALVKLRRDVKLGPFVRTVCLPKNNEELLEPGNVGFVAGWGVTEKLLPGQPPSAANSRSKVLLQSAFEIQNVKLCREKTKFHLNLNVTFCAGDGKGGNGTCKGDSGGSFVRHVQRNGELRWVSAGLVSWGEGCGLKDKYEYYTRVAPFVEWIEKTIRENTP</sequence>
<dbReference type="InterPro" id="IPR036465">
    <property type="entry name" value="vWFA_dom_sf"/>
</dbReference>
<dbReference type="CDD" id="cd00033">
    <property type="entry name" value="CCP"/>
    <property type="match status" value="5"/>
</dbReference>
<dbReference type="Gene3D" id="3.40.50.410">
    <property type="entry name" value="von Willebrand factor, type A domain"/>
    <property type="match status" value="1"/>
</dbReference>
<dbReference type="SMART" id="SM00032">
    <property type="entry name" value="CCP"/>
    <property type="match status" value="5"/>
</dbReference>
<dbReference type="SMART" id="SM00327">
    <property type="entry name" value="VWA"/>
    <property type="match status" value="1"/>
</dbReference>
<evidence type="ECO:0000256" key="4">
    <source>
        <dbReference type="ARBA" id="ARBA00004613"/>
    </source>
</evidence>
<dbReference type="InterPro" id="IPR009003">
    <property type="entry name" value="Peptidase_S1_PA"/>
</dbReference>
<accession>A0A6P8JAC8</accession>
<keyword evidence="12" id="KW-0720">Serine protease</keyword>
<evidence type="ECO:0000259" key="19">
    <source>
        <dbReference type="PROSITE" id="PS50234"/>
    </source>
</evidence>
<feature type="disulfide bond" evidence="17">
    <location>
        <begin position="233"/>
        <end position="260"/>
    </location>
</feature>
<dbReference type="PROSITE" id="PS50923">
    <property type="entry name" value="SUSHI"/>
    <property type="match status" value="5"/>
</dbReference>
<evidence type="ECO:0000256" key="5">
    <source>
        <dbReference type="ARBA" id="ARBA00022525"/>
    </source>
</evidence>
<protein>
    <recommendedName>
        <fullName evidence="16">C3/C5 convertase</fullName>
    </recommendedName>
</protein>
<keyword evidence="14 17" id="KW-1015">Disulfide bond</keyword>
<evidence type="ECO:0000256" key="12">
    <source>
        <dbReference type="ARBA" id="ARBA00022825"/>
    </source>
</evidence>
<dbReference type="PIRSF" id="PIRSF001154">
    <property type="entry name" value="Compl_C2_B"/>
    <property type="match status" value="1"/>
</dbReference>
<evidence type="ECO:0000256" key="11">
    <source>
        <dbReference type="ARBA" id="ARBA00022801"/>
    </source>
</evidence>
<dbReference type="GO" id="GO:0045087">
    <property type="term" value="P:innate immune response"/>
    <property type="evidence" value="ECO:0007669"/>
    <property type="project" value="UniProtKB-KW"/>
</dbReference>
<comment type="cofactor">
    <cofactor evidence="1">
        <name>Mn(2+)</name>
        <dbReference type="ChEBI" id="CHEBI:29035"/>
    </cofactor>
</comment>
<evidence type="ECO:0000256" key="16">
    <source>
        <dbReference type="ARBA" id="ARBA00029636"/>
    </source>
</evidence>
<keyword evidence="5" id="KW-0964">Secreted</keyword>
<dbReference type="SUPFAM" id="SSF50494">
    <property type="entry name" value="Trypsin-like serine proteases"/>
    <property type="match status" value="1"/>
</dbReference>
<dbReference type="Pfam" id="PF00084">
    <property type="entry name" value="Sushi"/>
    <property type="match status" value="5"/>
</dbReference>
<dbReference type="GO" id="GO:0006508">
    <property type="term" value="P:proteolysis"/>
    <property type="evidence" value="ECO:0007669"/>
    <property type="project" value="UniProtKB-KW"/>
</dbReference>
<dbReference type="FunCoup" id="A0A6P8JAC8">
    <property type="interactions" value="165"/>
</dbReference>
<dbReference type="GO" id="GO:0006956">
    <property type="term" value="P:complement activation"/>
    <property type="evidence" value="ECO:0007669"/>
    <property type="project" value="InterPro"/>
</dbReference>
<organism evidence="22 23">
    <name type="scientific">Actinia tenebrosa</name>
    <name type="common">Australian red waratah sea anemone</name>
    <dbReference type="NCBI Taxonomy" id="6105"/>
    <lineage>
        <taxon>Eukaryota</taxon>
        <taxon>Metazoa</taxon>
        <taxon>Cnidaria</taxon>
        <taxon>Anthozoa</taxon>
        <taxon>Hexacorallia</taxon>
        <taxon>Actiniaria</taxon>
        <taxon>Actiniidae</taxon>
        <taxon>Actinia</taxon>
    </lineage>
</organism>
<feature type="domain" description="VWFA" evidence="19">
    <location>
        <begin position="378"/>
        <end position="553"/>
    </location>
</feature>
<evidence type="ECO:0000256" key="3">
    <source>
        <dbReference type="ARBA" id="ARBA00004241"/>
    </source>
</evidence>
<evidence type="ECO:0000256" key="18">
    <source>
        <dbReference type="SAM" id="SignalP"/>
    </source>
</evidence>
<dbReference type="Gene3D" id="2.40.10.10">
    <property type="entry name" value="Trypsin-like serine proteases"/>
    <property type="match status" value="1"/>
</dbReference>
<evidence type="ECO:0000313" key="22">
    <source>
        <dbReference type="Proteomes" id="UP000515163"/>
    </source>
</evidence>
<keyword evidence="7 17" id="KW-0768">Sushi</keyword>
<feature type="disulfide bond" evidence="17">
    <location>
        <begin position="293"/>
        <end position="320"/>
    </location>
</feature>
<comment type="cofactor">
    <cofactor evidence="2">
        <name>Mg(2+)</name>
        <dbReference type="ChEBI" id="CHEBI:18420"/>
    </cofactor>
</comment>
<dbReference type="PROSITE" id="PS50234">
    <property type="entry name" value="VWFA"/>
    <property type="match status" value="1"/>
</dbReference>
<feature type="domain" description="Sushi" evidence="21">
    <location>
        <begin position="205"/>
        <end position="262"/>
    </location>
</feature>